<proteinExistence type="predicted"/>
<dbReference type="PANTHER" id="PTHR34107:SF4">
    <property type="entry name" value="SLL1222 PROTEIN"/>
    <property type="match status" value="1"/>
</dbReference>
<name>A0A017T800_9BACT</name>
<organism evidence="2 3">
    <name type="scientific">Chondromyces apiculatus DSM 436</name>
    <dbReference type="NCBI Taxonomy" id="1192034"/>
    <lineage>
        <taxon>Bacteria</taxon>
        <taxon>Pseudomonadati</taxon>
        <taxon>Myxococcota</taxon>
        <taxon>Polyangia</taxon>
        <taxon>Polyangiales</taxon>
        <taxon>Polyangiaceae</taxon>
        <taxon>Chondromyces</taxon>
    </lineage>
</organism>
<reference evidence="2 3" key="1">
    <citation type="submission" date="2013-05" db="EMBL/GenBank/DDBJ databases">
        <title>Genome assembly of Chondromyces apiculatus DSM 436.</title>
        <authorList>
            <person name="Sharma G."/>
            <person name="Khatri I."/>
            <person name="Kaur C."/>
            <person name="Mayilraj S."/>
            <person name="Subramanian S."/>
        </authorList>
    </citation>
    <scope>NUCLEOTIDE SEQUENCE [LARGE SCALE GENOMIC DNA]</scope>
    <source>
        <strain evidence="2 3">DSM 436</strain>
    </source>
</reference>
<dbReference type="STRING" id="1192034.CAP_3746"/>
<dbReference type="InterPro" id="IPR011335">
    <property type="entry name" value="Restrct_endonuc-II-like"/>
</dbReference>
<protein>
    <recommendedName>
        <fullName evidence="1">Putative restriction endonuclease domain-containing protein</fullName>
    </recommendedName>
</protein>
<feature type="domain" description="Putative restriction endonuclease" evidence="1">
    <location>
        <begin position="11"/>
        <end position="176"/>
    </location>
</feature>
<accession>A0A017T800</accession>
<dbReference type="eggNOG" id="COG4636">
    <property type="taxonomic scope" value="Bacteria"/>
</dbReference>
<dbReference type="AlphaFoldDB" id="A0A017T800"/>
<gene>
    <name evidence="2" type="ORF">CAP_3746</name>
</gene>
<evidence type="ECO:0000313" key="2">
    <source>
        <dbReference type="EMBL" id="EYF04935.1"/>
    </source>
</evidence>
<dbReference type="Gene3D" id="3.90.1570.10">
    <property type="entry name" value="tt1808, chain A"/>
    <property type="match status" value="1"/>
</dbReference>
<evidence type="ECO:0000313" key="3">
    <source>
        <dbReference type="Proteomes" id="UP000019678"/>
    </source>
</evidence>
<dbReference type="InterPro" id="IPR012296">
    <property type="entry name" value="Nuclease_put_TT1808"/>
</dbReference>
<dbReference type="CDD" id="cd06260">
    <property type="entry name" value="DUF820-like"/>
    <property type="match status" value="1"/>
</dbReference>
<dbReference type="Proteomes" id="UP000019678">
    <property type="component" value="Unassembled WGS sequence"/>
</dbReference>
<dbReference type="OrthoDB" id="5518193at2"/>
<dbReference type="Pfam" id="PF05685">
    <property type="entry name" value="Uma2"/>
    <property type="match status" value="1"/>
</dbReference>
<dbReference type="EMBL" id="ASRX01000028">
    <property type="protein sequence ID" value="EYF04935.1"/>
    <property type="molecule type" value="Genomic_DNA"/>
</dbReference>
<dbReference type="PANTHER" id="PTHR34107">
    <property type="entry name" value="SLL0198 PROTEIN-RELATED"/>
    <property type="match status" value="1"/>
</dbReference>
<sequence length="188" mass="21230">MTDSQRRASYQDLLDVPPNHCAEILKGVLHTNPRPARPYRNAASVLAGELYLPFRRGIGGPGKWALLDEPELHLGPDPDIIVPDIAGWRRDKMPRIPMKDAAIFITPDWVCEVLSPATEAIDRADKMDIYAREGVGHLWLLDPRTQTLEVYRNESGRWSRIGAWRGTATVHTEPFEASEIELGVLWED</sequence>
<comment type="caution">
    <text evidence="2">The sequence shown here is derived from an EMBL/GenBank/DDBJ whole genome shotgun (WGS) entry which is preliminary data.</text>
</comment>
<evidence type="ECO:0000259" key="1">
    <source>
        <dbReference type="Pfam" id="PF05685"/>
    </source>
</evidence>
<dbReference type="RefSeq" id="WP_044243177.1">
    <property type="nucleotide sequence ID" value="NZ_ASRX01000028.1"/>
</dbReference>
<keyword evidence="3" id="KW-1185">Reference proteome</keyword>
<dbReference type="InterPro" id="IPR008538">
    <property type="entry name" value="Uma2"/>
</dbReference>
<dbReference type="SUPFAM" id="SSF52980">
    <property type="entry name" value="Restriction endonuclease-like"/>
    <property type="match status" value="1"/>
</dbReference>